<keyword evidence="2" id="KW-0521">NADP</keyword>
<dbReference type="AlphaFoldDB" id="A0A346NHK1"/>
<dbReference type="SUPFAM" id="SSF53720">
    <property type="entry name" value="ALDH-like"/>
    <property type="match status" value="1"/>
</dbReference>
<dbReference type="EMBL" id="CP031769">
    <property type="protein sequence ID" value="AXR05008.1"/>
    <property type="molecule type" value="Genomic_DNA"/>
</dbReference>
<feature type="domain" description="Aldehyde dehydrogenase" evidence="4">
    <location>
        <begin position="3"/>
        <end position="454"/>
    </location>
</feature>
<evidence type="ECO:0000259" key="4">
    <source>
        <dbReference type="Pfam" id="PF00171"/>
    </source>
</evidence>
<gene>
    <name evidence="5" type="ORF">D0Y50_00665</name>
</gene>
<dbReference type="Proteomes" id="UP000262073">
    <property type="component" value="Chromosome"/>
</dbReference>
<evidence type="ECO:0000256" key="3">
    <source>
        <dbReference type="ARBA" id="ARBA00023002"/>
    </source>
</evidence>
<evidence type="ECO:0000313" key="6">
    <source>
        <dbReference type="Proteomes" id="UP000262073"/>
    </source>
</evidence>
<dbReference type="GO" id="GO:0004030">
    <property type="term" value="F:aldehyde dehydrogenase [NAD(P)+] activity"/>
    <property type="evidence" value="ECO:0007669"/>
    <property type="project" value="InterPro"/>
</dbReference>
<dbReference type="PANTHER" id="PTHR43217:SF1">
    <property type="entry name" value="SUCCINATE SEMIALDEHYDE DEHYDROGENASE [NAD(P)+] SAD"/>
    <property type="match status" value="1"/>
</dbReference>
<dbReference type="RefSeq" id="WP_117315001.1">
    <property type="nucleotide sequence ID" value="NZ_CP031769.1"/>
</dbReference>
<evidence type="ECO:0000256" key="1">
    <source>
        <dbReference type="ARBA" id="ARBA00009986"/>
    </source>
</evidence>
<dbReference type="InterPro" id="IPR016161">
    <property type="entry name" value="Ald_DH/histidinol_DH"/>
</dbReference>
<dbReference type="CDD" id="cd07100">
    <property type="entry name" value="ALDH_SSADH1_GabD1"/>
    <property type="match status" value="1"/>
</dbReference>
<dbReference type="Gene3D" id="3.40.605.10">
    <property type="entry name" value="Aldehyde Dehydrogenase, Chain A, domain 1"/>
    <property type="match status" value="1"/>
</dbReference>
<dbReference type="Pfam" id="PF00171">
    <property type="entry name" value="Aldedh"/>
    <property type="match status" value="1"/>
</dbReference>
<keyword evidence="6" id="KW-1185">Reference proteome</keyword>
<dbReference type="InterPro" id="IPR047110">
    <property type="entry name" value="GABD/Sad-like"/>
</dbReference>
<comment type="similarity">
    <text evidence="1">Belongs to the aldehyde dehydrogenase family.</text>
</comment>
<accession>A0A346NHK1</accession>
<proteinExistence type="inferred from homology"/>
<sequence length="459" mass="50471">MSNTVDTINPATEEKLQSYTLLNTEEANQAVDNAHEAFTQWRKTSLAERSKLLNALADKIDERADDIVELMIDEMGKVKAQGYQEVELCANICRYSAEQGPEQLKDEERAYEGGTGLISYQPTGVILGIQPWNFPLYQVIRYSVPNIMAGNTTVLKHADNVFGMAKLIQTLYEEAGFPKNVYQSLLISGETASELIQHDKVRGVTFTGSDKVGKMVAENAGSQSKKTVLELGSNDAFVVLEDADIEVAVKACVQGRVINNGETCVSAKRFIVADKVYDAFKDAYVAEFEKLKVGDPRDEDTDVGPIARKDLIEKLHDQVQESIKNGATCIMGGDMSSDKGYFYPLTILEDVKPGMPAYDDELFGPVASLIRAKDDEDAMRIANDSRYGLGGGIFSKNTQRAIELARDEFDTGMVNINGYSLAQPNLPFGGVKESGYGREHGGFGIKEFVNIKTIFIADQ</sequence>
<dbReference type="GO" id="GO:0004777">
    <property type="term" value="F:succinate-semialdehyde dehydrogenase (NAD+) activity"/>
    <property type="evidence" value="ECO:0007669"/>
    <property type="project" value="TreeGrafter"/>
</dbReference>
<name>A0A346NHK1_9ALTE</name>
<dbReference type="FunFam" id="3.40.605.10:FF:000012">
    <property type="entry name" value="NAD-dependent succinate-semialdehyde dehydrogenase"/>
    <property type="match status" value="1"/>
</dbReference>
<reference evidence="5 6" key="1">
    <citation type="submission" date="2018-08" db="EMBL/GenBank/DDBJ databases">
        <title>Salinimonas sediminis sp. nov., a piezophilic bacterium isolated from a deep-sea sediment sample from the New Britain Trench.</title>
        <authorList>
            <person name="Cao J."/>
        </authorList>
    </citation>
    <scope>NUCLEOTIDE SEQUENCE [LARGE SCALE GENOMIC DNA]</scope>
    <source>
        <strain evidence="5 6">N102</strain>
    </source>
</reference>
<evidence type="ECO:0000313" key="5">
    <source>
        <dbReference type="EMBL" id="AXR05008.1"/>
    </source>
</evidence>
<dbReference type="FunFam" id="3.40.309.10:FF:000009">
    <property type="entry name" value="Aldehyde dehydrogenase A"/>
    <property type="match status" value="1"/>
</dbReference>
<dbReference type="KEGG" id="salm:D0Y50_00665"/>
<dbReference type="OrthoDB" id="9812625at2"/>
<evidence type="ECO:0000256" key="2">
    <source>
        <dbReference type="ARBA" id="ARBA00022857"/>
    </source>
</evidence>
<organism evidence="5 6">
    <name type="scientific">Salinimonas sediminis</name>
    <dbReference type="NCBI Taxonomy" id="2303538"/>
    <lineage>
        <taxon>Bacteria</taxon>
        <taxon>Pseudomonadati</taxon>
        <taxon>Pseudomonadota</taxon>
        <taxon>Gammaproteobacteria</taxon>
        <taxon>Alteromonadales</taxon>
        <taxon>Alteromonadaceae</taxon>
        <taxon>Alteromonas/Salinimonas group</taxon>
        <taxon>Salinimonas</taxon>
    </lineage>
</organism>
<protein>
    <submittedName>
        <fullName evidence="5">NAD-dependent succinate-semialdehyde dehydrogenase</fullName>
    </submittedName>
</protein>
<dbReference type="PANTHER" id="PTHR43217">
    <property type="entry name" value="SUCCINATE SEMIALDEHYDE DEHYDROGENASE [NAD(P)+] SAD"/>
    <property type="match status" value="1"/>
</dbReference>
<dbReference type="InterPro" id="IPR044148">
    <property type="entry name" value="ALDH_GabD1-like"/>
</dbReference>
<dbReference type="InterPro" id="IPR016163">
    <property type="entry name" value="Ald_DH_C"/>
</dbReference>
<keyword evidence="3" id="KW-0560">Oxidoreductase</keyword>
<dbReference type="Gene3D" id="3.40.309.10">
    <property type="entry name" value="Aldehyde Dehydrogenase, Chain A, domain 2"/>
    <property type="match status" value="1"/>
</dbReference>
<dbReference type="InterPro" id="IPR016162">
    <property type="entry name" value="Ald_DH_N"/>
</dbReference>
<dbReference type="InterPro" id="IPR015590">
    <property type="entry name" value="Aldehyde_DH_dom"/>
</dbReference>